<sequence length="215" mass="25129">MDQLDILKKNWKSQTSDTPQFSTDQLKGLLAHKSTGIVKWLFIIAMIEFFVFIFLGIISHFYNKSSEVDVIGLMGEPFYYGTSIVHYVVIIGFIYLFYKNYKNISVAQPTRSLMKNILKTRRTMKWYIWYNLGYIMIVGMIAMTLVIPNDPQIVALMNKPEMAGQETALYFLFLGVSFVIFLVICIVMYLIYLLIYGILLNKLKRNYTELKRMEV</sequence>
<comment type="caution">
    <text evidence="2">The sequence shown here is derived from an EMBL/GenBank/DDBJ whole genome shotgun (WGS) entry which is preliminary data.</text>
</comment>
<feature type="transmembrane region" description="Helical" evidence="1">
    <location>
        <begin position="37"/>
        <end position="58"/>
    </location>
</feature>
<proteinExistence type="predicted"/>
<evidence type="ECO:0000313" key="2">
    <source>
        <dbReference type="EMBL" id="PZX39174.1"/>
    </source>
</evidence>
<gene>
    <name evidence="2" type="ORF">LX97_02540</name>
</gene>
<dbReference type="Proteomes" id="UP000248584">
    <property type="component" value="Unassembled WGS sequence"/>
</dbReference>
<keyword evidence="1" id="KW-1133">Transmembrane helix</keyword>
<dbReference type="EMBL" id="QKZR01000004">
    <property type="protein sequence ID" value="PZX39174.1"/>
    <property type="molecule type" value="Genomic_DNA"/>
</dbReference>
<keyword evidence="1" id="KW-0472">Membrane</keyword>
<protein>
    <submittedName>
        <fullName evidence="2">Uncharacterized protein</fullName>
    </submittedName>
</protein>
<dbReference type="RefSeq" id="WP_015364191.1">
    <property type="nucleotide sequence ID" value="NZ_QKZR01000004.1"/>
</dbReference>
<evidence type="ECO:0000313" key="3">
    <source>
        <dbReference type="Proteomes" id="UP000248584"/>
    </source>
</evidence>
<feature type="transmembrane region" description="Helical" evidence="1">
    <location>
        <begin position="78"/>
        <end position="98"/>
    </location>
</feature>
<evidence type="ECO:0000256" key="1">
    <source>
        <dbReference type="SAM" id="Phobius"/>
    </source>
</evidence>
<feature type="transmembrane region" description="Helical" evidence="1">
    <location>
        <begin position="127"/>
        <end position="148"/>
    </location>
</feature>
<name>A0ABX5PWC7_9FLAO</name>
<reference evidence="2 3" key="1">
    <citation type="submission" date="2018-06" db="EMBL/GenBank/DDBJ databases">
        <title>Genomic Encyclopedia of Archaeal and Bacterial Type Strains, Phase II (KMG-II): from individual species to whole genera.</title>
        <authorList>
            <person name="Goeker M."/>
        </authorList>
    </citation>
    <scope>NUCLEOTIDE SEQUENCE [LARGE SCALE GENOMIC DNA]</scope>
    <source>
        <strain evidence="2 3">DSM 17205</strain>
    </source>
</reference>
<feature type="transmembrane region" description="Helical" evidence="1">
    <location>
        <begin position="168"/>
        <end position="195"/>
    </location>
</feature>
<keyword evidence="3" id="KW-1185">Reference proteome</keyword>
<organism evidence="2 3">
    <name type="scientific">Nonlabens dokdonensis</name>
    <dbReference type="NCBI Taxonomy" id="328515"/>
    <lineage>
        <taxon>Bacteria</taxon>
        <taxon>Pseudomonadati</taxon>
        <taxon>Bacteroidota</taxon>
        <taxon>Flavobacteriia</taxon>
        <taxon>Flavobacteriales</taxon>
        <taxon>Flavobacteriaceae</taxon>
        <taxon>Nonlabens</taxon>
    </lineage>
</organism>
<accession>A0ABX5PWC7</accession>
<keyword evidence="1" id="KW-0812">Transmembrane</keyword>